<dbReference type="InterPro" id="IPR014729">
    <property type="entry name" value="Rossmann-like_a/b/a_fold"/>
</dbReference>
<dbReference type="Proteomes" id="UP000639772">
    <property type="component" value="Unassembled WGS sequence"/>
</dbReference>
<dbReference type="SUPFAM" id="SSF52402">
    <property type="entry name" value="Adenine nucleotide alpha hydrolases-like"/>
    <property type="match status" value="1"/>
</dbReference>
<evidence type="ECO:0000313" key="3">
    <source>
        <dbReference type="Proteomes" id="UP000639772"/>
    </source>
</evidence>
<sequence length="92" mass="10177">MEKLSVEAFQTVMAKTVARIVEGDPGKVICREANRLKPVAVVMGTRGRSIIQRQLDDEEDVASYALSQAMAVSGLTPPGSDMDELLFRRRLR</sequence>
<accession>A0A835RJI9</accession>
<evidence type="ECO:0000259" key="1">
    <source>
        <dbReference type="Pfam" id="PF00582"/>
    </source>
</evidence>
<dbReference type="Gene3D" id="3.40.50.620">
    <property type="entry name" value="HUPs"/>
    <property type="match status" value="1"/>
</dbReference>
<gene>
    <name evidence="2" type="ORF">HPP92_004469</name>
</gene>
<feature type="domain" description="UspA" evidence="1">
    <location>
        <begin position="15"/>
        <end position="55"/>
    </location>
</feature>
<dbReference type="OrthoDB" id="843225at2759"/>
<reference evidence="2 3" key="1">
    <citation type="journal article" date="2020" name="Nat. Food">
        <title>A phased Vanilla planifolia genome enables genetic improvement of flavour and production.</title>
        <authorList>
            <person name="Hasing T."/>
            <person name="Tang H."/>
            <person name="Brym M."/>
            <person name="Khazi F."/>
            <person name="Huang T."/>
            <person name="Chambers A.H."/>
        </authorList>
    </citation>
    <scope>NUCLEOTIDE SEQUENCE [LARGE SCALE GENOMIC DNA]</scope>
    <source>
        <tissue evidence="2">Leaf</tissue>
    </source>
</reference>
<organism evidence="2 3">
    <name type="scientific">Vanilla planifolia</name>
    <name type="common">Vanilla</name>
    <dbReference type="NCBI Taxonomy" id="51239"/>
    <lineage>
        <taxon>Eukaryota</taxon>
        <taxon>Viridiplantae</taxon>
        <taxon>Streptophyta</taxon>
        <taxon>Embryophyta</taxon>
        <taxon>Tracheophyta</taxon>
        <taxon>Spermatophyta</taxon>
        <taxon>Magnoliopsida</taxon>
        <taxon>Liliopsida</taxon>
        <taxon>Asparagales</taxon>
        <taxon>Orchidaceae</taxon>
        <taxon>Vanilloideae</taxon>
        <taxon>Vanilleae</taxon>
        <taxon>Vanilla</taxon>
    </lineage>
</organism>
<proteinExistence type="predicted"/>
<evidence type="ECO:0000313" key="2">
    <source>
        <dbReference type="EMBL" id="KAG0493475.1"/>
    </source>
</evidence>
<dbReference type="InterPro" id="IPR006016">
    <property type="entry name" value="UspA"/>
</dbReference>
<dbReference type="AlphaFoldDB" id="A0A835RJI9"/>
<dbReference type="Pfam" id="PF00582">
    <property type="entry name" value="Usp"/>
    <property type="match status" value="1"/>
</dbReference>
<protein>
    <recommendedName>
        <fullName evidence="1">UspA domain-containing protein</fullName>
    </recommendedName>
</protein>
<dbReference type="PANTHER" id="PTHR47583">
    <property type="entry name" value="ADENINE NUCLEOTIDE ALPHA HYDROLASES-LIKE SUPERFAMILY PROTEIN"/>
    <property type="match status" value="1"/>
</dbReference>
<comment type="caution">
    <text evidence="2">The sequence shown here is derived from an EMBL/GenBank/DDBJ whole genome shotgun (WGS) entry which is preliminary data.</text>
</comment>
<name>A0A835RJI9_VANPL</name>
<dbReference type="EMBL" id="JADCNM010000002">
    <property type="protein sequence ID" value="KAG0493475.1"/>
    <property type="molecule type" value="Genomic_DNA"/>
</dbReference>
<dbReference type="PANTHER" id="PTHR47583:SF1">
    <property type="entry name" value="ADENINE NUCLEOTIDE ALPHA HYDROLASES-LIKE SUPERFAMILY PROTEIN"/>
    <property type="match status" value="1"/>
</dbReference>